<feature type="non-terminal residue" evidence="1">
    <location>
        <position position="144"/>
    </location>
</feature>
<accession>A0A7K5A861</accession>
<gene>
    <name evidence="1" type="primary">Plekhg4</name>
    <name evidence="1" type="ORF">CENUNI_R04171</name>
</gene>
<name>A0A7K5A861_9AVES</name>
<dbReference type="Proteomes" id="UP000517892">
    <property type="component" value="Unassembled WGS sequence"/>
</dbReference>
<dbReference type="PANTHER" id="PTHR45845">
    <property type="entry name" value="RHO GUANINE NUCLEOTIDE EXCHANGE FACTOR-RELATED"/>
    <property type="match status" value="1"/>
</dbReference>
<protein>
    <submittedName>
        <fullName evidence="1">PKHG4 protein</fullName>
    </submittedName>
</protein>
<proteinExistence type="predicted"/>
<evidence type="ECO:0000313" key="2">
    <source>
        <dbReference type="Proteomes" id="UP000517892"/>
    </source>
</evidence>
<dbReference type="Gene3D" id="1.20.58.60">
    <property type="match status" value="1"/>
</dbReference>
<dbReference type="AlphaFoldDB" id="A0A7K5A861"/>
<organism evidence="1 2">
    <name type="scientific">Centropus unirufus</name>
    <dbReference type="NCBI Taxonomy" id="1118519"/>
    <lineage>
        <taxon>Eukaryota</taxon>
        <taxon>Metazoa</taxon>
        <taxon>Chordata</taxon>
        <taxon>Craniata</taxon>
        <taxon>Vertebrata</taxon>
        <taxon>Euteleostomi</taxon>
        <taxon>Archelosauria</taxon>
        <taxon>Archosauria</taxon>
        <taxon>Dinosauria</taxon>
        <taxon>Saurischia</taxon>
        <taxon>Theropoda</taxon>
        <taxon>Coelurosauria</taxon>
        <taxon>Aves</taxon>
        <taxon>Neognathae</taxon>
        <taxon>Neoaves</taxon>
        <taxon>Otidimorphae</taxon>
        <taxon>Cuculiformes</taxon>
        <taxon>Centropidae</taxon>
        <taxon>Centropus</taxon>
    </lineage>
</organism>
<keyword evidence="2" id="KW-1185">Reference proteome</keyword>
<reference evidence="1 2" key="1">
    <citation type="submission" date="2019-09" db="EMBL/GenBank/DDBJ databases">
        <title>Bird 10,000 Genomes (B10K) Project - Family phase.</title>
        <authorList>
            <person name="Zhang G."/>
        </authorList>
    </citation>
    <scope>NUCLEOTIDE SEQUENCE [LARGE SCALE GENOMIC DNA]</scope>
    <source>
        <strain evidence="1">B10K-DU-017-25</strain>
        <tissue evidence="1">Mixed tissue sample</tissue>
    </source>
</reference>
<dbReference type="PANTHER" id="PTHR45845:SF4">
    <property type="entry name" value="PLECKSTRIN HOMOLOGY DOMAIN CONTAINING, FAMILY G (WITH RHOGEF DOMAIN) MEMBER 4"/>
    <property type="match status" value="1"/>
</dbReference>
<dbReference type="OrthoDB" id="1594986at2759"/>
<dbReference type="InterPro" id="IPR052231">
    <property type="entry name" value="Rho_GEF_signaling-related"/>
</dbReference>
<sequence length="144" mass="17305">MLSNKRVQELELVMDFEKVEECFKEVSSWIENVGRKRLKETISTDDSLEMLVQVQKQFKEFDLIASEYCRRGQEALKKMDRWEDFSSVDVHPYRVKLQACRDQLEEFCTQLDESRHRISEMVRLYEFFDKVRQGICCMEEGVRS</sequence>
<feature type="non-terminal residue" evidence="1">
    <location>
        <position position="1"/>
    </location>
</feature>
<dbReference type="EMBL" id="VYZI01000901">
    <property type="protein sequence ID" value="NWR79902.1"/>
    <property type="molecule type" value="Genomic_DNA"/>
</dbReference>
<comment type="caution">
    <text evidence="1">The sequence shown here is derived from an EMBL/GenBank/DDBJ whole genome shotgun (WGS) entry which is preliminary data.</text>
</comment>
<evidence type="ECO:0000313" key="1">
    <source>
        <dbReference type="EMBL" id="NWR79902.1"/>
    </source>
</evidence>